<dbReference type="SUPFAM" id="SSF55909">
    <property type="entry name" value="Pentein"/>
    <property type="match status" value="1"/>
</dbReference>
<dbReference type="Gene3D" id="3.75.10.10">
    <property type="entry name" value="L-arginine/glycine Amidinotransferase, Chain A"/>
    <property type="match status" value="1"/>
</dbReference>
<feature type="chain" id="PRO_5021975505" evidence="1">
    <location>
        <begin position="22"/>
        <end position="623"/>
    </location>
</feature>
<dbReference type="EMBL" id="SPUK01000006">
    <property type="protein sequence ID" value="TQV96404.1"/>
    <property type="molecule type" value="Genomic_DNA"/>
</dbReference>
<dbReference type="SUPFAM" id="SSF110083">
    <property type="entry name" value="Peptidylarginine deiminase Pad4, middle domain"/>
    <property type="match status" value="1"/>
</dbReference>
<name>A0A545V3W7_9HYPO</name>
<protein>
    <submittedName>
        <fullName evidence="3">Protein-arginine deiminase</fullName>
    </submittedName>
</protein>
<comment type="caution">
    <text evidence="3">The sequence shown here is derived from an EMBL/GenBank/DDBJ whole genome shotgun (WGS) entry which is preliminary data.</text>
</comment>
<sequence length="623" mass="68685">MMKAVRVTSVLLLGFAGAAQALQPVILADTNRDGHIDLIGDSDSVDKETWTEQRGALFLANIGDSGQRCSRQLNLNITRPTPGEPPEQERQRPADDLLDKCHDASDNVQRNPKYLAPVATLPLADVGDSASGTVTIVGEAASKQVRVFQRDGSDWRFISANHTFSAGELRSGLSLGIDARDVRRPDAWDGRVTLQFSVRDGASVGQDSVVLRVAPILTHHHLQKVTEVIANIPGKHDPFQNFITQLGDNTRKAGVEKPLRLLDGISDWAQDRIETGYMSMPGPSGPVTLRVVIRVATREPDGQVAFTQLRSDTVGAVQIWPIHESDDSNADDTSKEAGGNLETIPPYEYQGRVYPAGRTFMGSRYGSKPKMSALLAAQESQPMVELETSWLGVGHVDEFMQFLPVQSERGWVMAIQDPSLALELFQKLKADGHGNVKAVSRPHMPYDKNGAYGIPPLTNKTVSDVLNLPVLERIVDYAARHIQKNVDIVKRETGVTDQEIIRVPGFFYNETFEGKRTYQRIKVLPDPEDEEESLKSYETACAMESLYPSSVNGLLFSATHYLAPNPWGPVVDGKDILQEAVLAAYAATNLTVSFMDDWYSHHVGVGDIHCGSNVFREPTPRWW</sequence>
<dbReference type="AlphaFoldDB" id="A0A545V3W7"/>
<organism evidence="3 4">
    <name type="scientific">Cordyceps javanica</name>
    <dbReference type="NCBI Taxonomy" id="43265"/>
    <lineage>
        <taxon>Eukaryota</taxon>
        <taxon>Fungi</taxon>
        <taxon>Dikarya</taxon>
        <taxon>Ascomycota</taxon>
        <taxon>Pezizomycotina</taxon>
        <taxon>Sordariomycetes</taxon>
        <taxon>Hypocreomycetidae</taxon>
        <taxon>Hypocreales</taxon>
        <taxon>Cordycipitaceae</taxon>
        <taxon>Cordyceps</taxon>
    </lineage>
</organism>
<feature type="domain" description="Protein-arginine deiminase C-terminal" evidence="2">
    <location>
        <begin position="205"/>
        <end position="623"/>
    </location>
</feature>
<keyword evidence="4" id="KW-1185">Reference proteome</keyword>
<evidence type="ECO:0000256" key="1">
    <source>
        <dbReference type="SAM" id="SignalP"/>
    </source>
</evidence>
<dbReference type="GO" id="GO:0004668">
    <property type="term" value="F:protein-arginine deiminase activity"/>
    <property type="evidence" value="ECO:0007669"/>
    <property type="project" value="InterPro"/>
</dbReference>
<dbReference type="PANTHER" id="PTHR10837">
    <property type="entry name" value="PEPTIDYLARGININE DEIMINASE"/>
    <property type="match status" value="1"/>
</dbReference>
<reference evidence="3 4" key="1">
    <citation type="journal article" date="2019" name="Appl. Microbiol. Biotechnol.">
        <title>Genome sequence of Isaria javanica and comparative genome analysis insights into family S53 peptidase evolution in fungal entomopathogens.</title>
        <authorList>
            <person name="Lin R."/>
            <person name="Zhang X."/>
            <person name="Xin B."/>
            <person name="Zou M."/>
            <person name="Gao Y."/>
            <person name="Qin F."/>
            <person name="Hu Q."/>
            <person name="Xie B."/>
            <person name="Cheng X."/>
        </authorList>
    </citation>
    <scope>NUCLEOTIDE SEQUENCE [LARGE SCALE GENOMIC DNA]</scope>
    <source>
        <strain evidence="3 4">IJ1G</strain>
    </source>
</reference>
<keyword evidence="1" id="KW-0732">Signal</keyword>
<accession>A0A545V3W7</accession>
<evidence type="ECO:0000313" key="4">
    <source>
        <dbReference type="Proteomes" id="UP000315783"/>
    </source>
</evidence>
<dbReference type="Pfam" id="PF03068">
    <property type="entry name" value="PAD"/>
    <property type="match status" value="1"/>
</dbReference>
<dbReference type="InterPro" id="IPR013530">
    <property type="entry name" value="PAD_C"/>
</dbReference>
<dbReference type="GO" id="GO:0005509">
    <property type="term" value="F:calcium ion binding"/>
    <property type="evidence" value="ECO:0007669"/>
    <property type="project" value="InterPro"/>
</dbReference>
<dbReference type="Proteomes" id="UP000315783">
    <property type="component" value="Unassembled WGS sequence"/>
</dbReference>
<feature type="signal peptide" evidence="1">
    <location>
        <begin position="1"/>
        <end position="21"/>
    </location>
</feature>
<dbReference type="OrthoDB" id="5102063at2759"/>
<dbReference type="InterPro" id="IPR036556">
    <property type="entry name" value="PAD_central_sf"/>
</dbReference>
<evidence type="ECO:0000259" key="2">
    <source>
        <dbReference type="Pfam" id="PF03068"/>
    </source>
</evidence>
<gene>
    <name evidence="3" type="ORF">IF1G_04987</name>
</gene>
<dbReference type="PANTHER" id="PTHR10837:SF8">
    <property type="entry name" value="PROTEIN-ARGININE DEIMINASE"/>
    <property type="match status" value="1"/>
</dbReference>
<dbReference type="GO" id="GO:0005737">
    <property type="term" value="C:cytoplasm"/>
    <property type="evidence" value="ECO:0007669"/>
    <property type="project" value="InterPro"/>
</dbReference>
<dbReference type="InterPro" id="IPR004303">
    <property type="entry name" value="PAD"/>
</dbReference>
<proteinExistence type="predicted"/>
<evidence type="ECO:0000313" key="3">
    <source>
        <dbReference type="EMBL" id="TQV96404.1"/>
    </source>
</evidence>